<protein>
    <recommendedName>
        <fullName evidence="3">Lipoprotein</fullName>
    </recommendedName>
</protein>
<evidence type="ECO:0000313" key="1">
    <source>
        <dbReference type="EMBL" id="MDC0741009.1"/>
    </source>
</evidence>
<dbReference type="EMBL" id="JAQNDO010000001">
    <property type="protein sequence ID" value="MDC0741009.1"/>
    <property type="molecule type" value="Genomic_DNA"/>
</dbReference>
<proteinExistence type="predicted"/>
<dbReference type="RefSeq" id="WP_271916219.1">
    <property type="nucleotide sequence ID" value="NZ_JAQNDO010000001.1"/>
</dbReference>
<comment type="caution">
    <text evidence="1">The sequence shown here is derived from an EMBL/GenBank/DDBJ whole genome shotgun (WGS) entry which is preliminary data.</text>
</comment>
<gene>
    <name evidence="1" type="ORF">POL67_06600</name>
</gene>
<accession>A0ABT5EHM9</accession>
<dbReference type="Proteomes" id="UP001221411">
    <property type="component" value="Unassembled WGS sequence"/>
</dbReference>
<evidence type="ECO:0008006" key="3">
    <source>
        <dbReference type="Google" id="ProtNLM"/>
    </source>
</evidence>
<sequence>MHTSKNLQRALVLALFVVPVAIQGCGDDLTTYRCFPWPDAPGDDPNTCPPTTRARDIIGRDNPNDFTILGEGLLENEQCCYEVEEFSSSGCNGSLHPGW</sequence>
<evidence type="ECO:0000313" key="2">
    <source>
        <dbReference type="Proteomes" id="UP001221411"/>
    </source>
</evidence>
<dbReference type="PROSITE" id="PS51257">
    <property type="entry name" value="PROKAR_LIPOPROTEIN"/>
    <property type="match status" value="1"/>
</dbReference>
<name>A0ABT5EHM9_9BACT</name>
<reference evidence="1 2" key="1">
    <citation type="submission" date="2022-11" db="EMBL/GenBank/DDBJ databases">
        <title>Minimal conservation of predation-associated metabolite biosynthetic gene clusters underscores biosynthetic potential of Myxococcota including descriptions for ten novel species: Archangium lansinium sp. nov., Myxococcus landrumus sp. nov., Nannocystis bai.</title>
        <authorList>
            <person name="Ahearne A."/>
            <person name="Stevens C."/>
            <person name="Dowd S."/>
        </authorList>
    </citation>
    <scope>NUCLEOTIDE SEQUENCE [LARGE SCALE GENOMIC DNA]</scope>
    <source>
        <strain evidence="1 2">RJM3</strain>
    </source>
</reference>
<organism evidence="1 2">
    <name type="scientific">Polyangium mundeleinium</name>
    <dbReference type="NCBI Taxonomy" id="2995306"/>
    <lineage>
        <taxon>Bacteria</taxon>
        <taxon>Pseudomonadati</taxon>
        <taxon>Myxococcota</taxon>
        <taxon>Polyangia</taxon>
        <taxon>Polyangiales</taxon>
        <taxon>Polyangiaceae</taxon>
        <taxon>Polyangium</taxon>
    </lineage>
</organism>
<keyword evidence="2" id="KW-1185">Reference proteome</keyword>